<dbReference type="EMBL" id="CM046389">
    <property type="protein sequence ID" value="KAI8569401.1"/>
    <property type="molecule type" value="Genomic_DNA"/>
</dbReference>
<evidence type="ECO:0000313" key="1">
    <source>
        <dbReference type="EMBL" id="KAI8569401.1"/>
    </source>
</evidence>
<organism evidence="1 2">
    <name type="scientific">Rhododendron molle</name>
    <name type="common">Chinese azalea</name>
    <name type="synonym">Azalea mollis</name>
    <dbReference type="NCBI Taxonomy" id="49168"/>
    <lineage>
        <taxon>Eukaryota</taxon>
        <taxon>Viridiplantae</taxon>
        <taxon>Streptophyta</taxon>
        <taxon>Embryophyta</taxon>
        <taxon>Tracheophyta</taxon>
        <taxon>Spermatophyta</taxon>
        <taxon>Magnoliopsida</taxon>
        <taxon>eudicotyledons</taxon>
        <taxon>Gunneridae</taxon>
        <taxon>Pentapetalae</taxon>
        <taxon>asterids</taxon>
        <taxon>Ericales</taxon>
        <taxon>Ericaceae</taxon>
        <taxon>Ericoideae</taxon>
        <taxon>Rhodoreae</taxon>
        <taxon>Rhododendron</taxon>
    </lineage>
</organism>
<protein>
    <submittedName>
        <fullName evidence="1">Uncharacterized protein</fullName>
    </submittedName>
</protein>
<gene>
    <name evidence="1" type="ORF">RHMOL_Rhmol02G0276200</name>
</gene>
<keyword evidence="2" id="KW-1185">Reference proteome</keyword>
<proteinExistence type="predicted"/>
<evidence type="ECO:0000313" key="2">
    <source>
        <dbReference type="Proteomes" id="UP001062846"/>
    </source>
</evidence>
<dbReference type="Proteomes" id="UP001062846">
    <property type="component" value="Chromosome 2"/>
</dbReference>
<accession>A0ACC0PW68</accession>
<reference evidence="1" key="1">
    <citation type="submission" date="2022-02" db="EMBL/GenBank/DDBJ databases">
        <title>Plant Genome Project.</title>
        <authorList>
            <person name="Zhang R.-G."/>
        </authorList>
    </citation>
    <scope>NUCLEOTIDE SEQUENCE</scope>
    <source>
        <strain evidence="1">AT1</strain>
    </source>
</reference>
<comment type="caution">
    <text evidence="1">The sequence shown here is derived from an EMBL/GenBank/DDBJ whole genome shotgun (WGS) entry which is preliminary data.</text>
</comment>
<name>A0ACC0PW68_RHOML</name>
<sequence>MAKSILLTIPYSADLLSPSQTINSKDSKQCPHPRQSPSSHPRQSPSSLLVVMDSTMMFVCKYGLQILPVRLSGGGRLKDVLSSICNRWNNLSVGRFSVSYAYEDGYCALQNESDFENMLFLFSNCDRINAKVDENKHSSRLIVGSTIDEVGDVDEVVDDEFEYVDRMDPAEKYSKHAETSSGPSPFVALASRLRSINHVKCLYAVVRTRAGAGKFNGAGAAFSLHGYTNQRFLELGTGKAYPGKFTRNVVVTCIVASMGGFIFGYDIGISGIQNANHTTSHF</sequence>